<reference evidence="1" key="1">
    <citation type="submission" date="2020-05" db="EMBL/GenBank/DDBJ databases">
        <title>Mycena genomes resolve the evolution of fungal bioluminescence.</title>
        <authorList>
            <person name="Tsai I.J."/>
        </authorList>
    </citation>
    <scope>NUCLEOTIDE SEQUENCE</scope>
    <source>
        <strain evidence="1">160909Yilan</strain>
    </source>
</reference>
<dbReference type="PANTHER" id="PTHR38926:SF5">
    <property type="entry name" value="F-BOX AND LEUCINE-RICH REPEAT PROTEIN 6"/>
    <property type="match status" value="1"/>
</dbReference>
<dbReference type="Gene3D" id="3.80.10.10">
    <property type="entry name" value="Ribonuclease Inhibitor"/>
    <property type="match status" value="1"/>
</dbReference>
<evidence type="ECO:0000313" key="2">
    <source>
        <dbReference type="Proteomes" id="UP000623467"/>
    </source>
</evidence>
<evidence type="ECO:0000313" key="1">
    <source>
        <dbReference type="EMBL" id="KAF7346539.1"/>
    </source>
</evidence>
<accession>A0A8H7CQJ5</accession>
<dbReference type="OrthoDB" id="3000305at2759"/>
<keyword evidence="2" id="KW-1185">Reference proteome</keyword>
<dbReference type="AlphaFoldDB" id="A0A8H7CQJ5"/>
<evidence type="ECO:0008006" key="3">
    <source>
        <dbReference type="Google" id="ProtNLM"/>
    </source>
</evidence>
<sequence>MESPFSSYFHTNYVPSSEEFQCIQMDLALRAQELARLDARISELTAQRDQLQAYVDSHKALISHPRRLPPDILREIFVACLPTERNAVMSAQEAPLLLCRICSAWRTIALSSPRLWASLHVPFDWVICNESRAPAVVQWLQRSGACPISLSVTLDDLEWADESSIDESSSGSALLRSLADFSARWRHVEFMQLSSLRAHELAGMRSPALESLKLTGNVSGSKLATLDILRVPTLRNLIVHSWSSDHLDDIVLTMPLVWDQLTHLTFQCNRNRRGFLFRNVLVVLERCTRLVFLEVRLRDSVEFASKPMLLPFLETLIMEGPMQAQSLSYLIELVSMPRLRNFRIPPLEVHGSFSFGSLGTRSPLIESLEIVDLPFFTDQSLSELLQSLPSLHKLAVSDVGSRTTQLLNLLTPKLNAETALCPALQELVINYCGGLEKSTLDAFVQGRVELGFQHLEFKHPQVPGILSEDHIQSIISQGLKISIVQAETWFHSFTPWTGL</sequence>
<dbReference type="InterPro" id="IPR032675">
    <property type="entry name" value="LRR_dom_sf"/>
</dbReference>
<name>A0A8H7CQJ5_9AGAR</name>
<dbReference type="PANTHER" id="PTHR38926">
    <property type="entry name" value="F-BOX DOMAIN CONTAINING PROTEIN, EXPRESSED"/>
    <property type="match status" value="1"/>
</dbReference>
<dbReference type="SUPFAM" id="SSF52047">
    <property type="entry name" value="RNI-like"/>
    <property type="match status" value="1"/>
</dbReference>
<organism evidence="1 2">
    <name type="scientific">Mycena sanguinolenta</name>
    <dbReference type="NCBI Taxonomy" id="230812"/>
    <lineage>
        <taxon>Eukaryota</taxon>
        <taxon>Fungi</taxon>
        <taxon>Dikarya</taxon>
        <taxon>Basidiomycota</taxon>
        <taxon>Agaricomycotina</taxon>
        <taxon>Agaricomycetes</taxon>
        <taxon>Agaricomycetidae</taxon>
        <taxon>Agaricales</taxon>
        <taxon>Marasmiineae</taxon>
        <taxon>Mycenaceae</taxon>
        <taxon>Mycena</taxon>
    </lineage>
</organism>
<protein>
    <recommendedName>
        <fullName evidence="3">F-box domain-containing protein</fullName>
    </recommendedName>
</protein>
<dbReference type="EMBL" id="JACAZH010000019">
    <property type="protein sequence ID" value="KAF7346539.1"/>
    <property type="molecule type" value="Genomic_DNA"/>
</dbReference>
<dbReference type="Proteomes" id="UP000623467">
    <property type="component" value="Unassembled WGS sequence"/>
</dbReference>
<comment type="caution">
    <text evidence="1">The sequence shown here is derived from an EMBL/GenBank/DDBJ whole genome shotgun (WGS) entry which is preliminary data.</text>
</comment>
<gene>
    <name evidence="1" type="ORF">MSAN_01882000</name>
</gene>
<proteinExistence type="predicted"/>